<evidence type="ECO:0000256" key="1">
    <source>
        <dbReference type="SAM" id="MobiDB-lite"/>
    </source>
</evidence>
<protein>
    <recommendedName>
        <fullName evidence="2">Caspase family p10 domain-containing protein</fullName>
    </recommendedName>
</protein>
<name>A0ABY7GGZ7_MYAAR</name>
<keyword evidence="4" id="KW-1185">Reference proteome</keyword>
<dbReference type="InterPro" id="IPR052039">
    <property type="entry name" value="Caspase-related_regulators"/>
</dbReference>
<organism evidence="3 4">
    <name type="scientific">Mya arenaria</name>
    <name type="common">Soft-shell clam</name>
    <dbReference type="NCBI Taxonomy" id="6604"/>
    <lineage>
        <taxon>Eukaryota</taxon>
        <taxon>Metazoa</taxon>
        <taxon>Spiralia</taxon>
        <taxon>Lophotrochozoa</taxon>
        <taxon>Mollusca</taxon>
        <taxon>Bivalvia</taxon>
        <taxon>Autobranchia</taxon>
        <taxon>Heteroconchia</taxon>
        <taxon>Euheterodonta</taxon>
        <taxon>Imparidentia</taxon>
        <taxon>Neoheterodontei</taxon>
        <taxon>Myida</taxon>
        <taxon>Myoidea</taxon>
        <taxon>Myidae</taxon>
        <taxon>Mya</taxon>
    </lineage>
</organism>
<feature type="domain" description="Caspase family p10" evidence="2">
    <location>
        <begin position="180"/>
        <end position="271"/>
    </location>
</feature>
<feature type="compositionally biased region" description="Basic residues" evidence="1">
    <location>
        <begin position="288"/>
        <end position="300"/>
    </location>
</feature>
<dbReference type="Gene3D" id="3.30.70.1470">
    <property type="entry name" value="Caspase-like"/>
    <property type="match status" value="1"/>
</dbReference>
<dbReference type="Pfam" id="PF00656">
    <property type="entry name" value="Peptidase_C14"/>
    <property type="match status" value="1"/>
</dbReference>
<proteinExistence type="predicted"/>
<feature type="region of interest" description="Disordered" evidence="1">
    <location>
        <begin position="288"/>
        <end position="316"/>
    </location>
</feature>
<dbReference type="Gene3D" id="3.40.50.1460">
    <property type="match status" value="1"/>
</dbReference>
<dbReference type="EMBL" id="CP111028">
    <property type="protein sequence ID" value="WAR30431.1"/>
    <property type="molecule type" value="Genomic_DNA"/>
</dbReference>
<evidence type="ECO:0000259" key="2">
    <source>
        <dbReference type="PROSITE" id="PS50207"/>
    </source>
</evidence>
<evidence type="ECO:0000313" key="4">
    <source>
        <dbReference type="Proteomes" id="UP001164746"/>
    </source>
</evidence>
<dbReference type="InterPro" id="IPR029030">
    <property type="entry name" value="Caspase-like_dom_sf"/>
</dbReference>
<gene>
    <name evidence="3" type="ORF">MAR_032973</name>
</gene>
<dbReference type="Proteomes" id="UP001164746">
    <property type="component" value="Chromosome 17"/>
</dbReference>
<dbReference type="SUPFAM" id="SSF52129">
    <property type="entry name" value="Caspase-like"/>
    <property type="match status" value="1"/>
</dbReference>
<reference evidence="3" key="1">
    <citation type="submission" date="2022-11" db="EMBL/GenBank/DDBJ databases">
        <title>Centuries of genome instability and evolution in soft-shell clam transmissible cancer (bioRxiv).</title>
        <authorList>
            <person name="Hart S.F.M."/>
            <person name="Yonemitsu M.A."/>
            <person name="Giersch R.M."/>
            <person name="Beal B.F."/>
            <person name="Arriagada G."/>
            <person name="Davis B.W."/>
            <person name="Ostrander E.A."/>
            <person name="Goff S.P."/>
            <person name="Metzger M.J."/>
        </authorList>
    </citation>
    <scope>NUCLEOTIDE SEQUENCE</scope>
    <source>
        <strain evidence="3">MELC-2E11</strain>
        <tissue evidence="3">Siphon/mantle</tissue>
    </source>
</reference>
<feature type="compositionally biased region" description="Basic and acidic residues" evidence="1">
    <location>
        <begin position="303"/>
        <end position="316"/>
    </location>
</feature>
<dbReference type="InterPro" id="IPR002138">
    <property type="entry name" value="Pept_C14_p10"/>
</dbReference>
<accession>A0ABY7GGZ7</accession>
<dbReference type="PANTHER" id="PTHR22576:SF41">
    <property type="entry name" value="CASPASE 14, APOPTOSIS-RELATED CYSTEINE PEPTIDASE"/>
    <property type="match status" value="1"/>
</dbReference>
<evidence type="ECO:0000313" key="3">
    <source>
        <dbReference type="EMBL" id="WAR30431.1"/>
    </source>
</evidence>
<dbReference type="PANTHER" id="PTHR22576">
    <property type="entry name" value="MUCOSA ASSOCIATED LYMPHOID TISSUE LYMPHOMA TRANSLOCATION PROTEIN 1/PARACASPASE"/>
    <property type="match status" value="1"/>
</dbReference>
<dbReference type="PROSITE" id="PS50207">
    <property type="entry name" value="CASPASE_P10"/>
    <property type="match status" value="1"/>
</dbReference>
<sequence>MHDKLDLVSILERVRCRNEKMKIIHRMPRKFFLSDELESIETNNMSYFDINGIIRCCFFGSKHFDDADADDLHGIEKDRAHVHEMSNEFVYTSYPLDNDRKAKEAFKFQLTKKEDTGCHMFVFSSHGDSEGLFTSQTDNKVKFIDLIKIVRALEKNLPVVLVFDCCRIENKGYFGKSLSVSNKLLQMRNIIVVYAAVEGYTSTMFEATGSVLIKTMFEVIEKHRLKSDFLTMMECVNRKICEPCENDFTGWNLQTCVEIDSQLEKKLFLFETETATINANEQEQKGKLIKSLHKRRRSPSMHRQQDNKKLRLKHQD</sequence>
<dbReference type="InterPro" id="IPR011600">
    <property type="entry name" value="Pept_C14_caspase"/>
</dbReference>